<protein>
    <submittedName>
        <fullName evidence="3">Glycine/D-amino acid oxidase</fullName>
    </submittedName>
</protein>
<dbReference type="STRING" id="356660.SAMN05444336_11049"/>
<dbReference type="Pfam" id="PF01266">
    <property type="entry name" value="DAO"/>
    <property type="match status" value="1"/>
</dbReference>
<accession>A0A1H3EJ82</accession>
<evidence type="ECO:0000313" key="4">
    <source>
        <dbReference type="Proteomes" id="UP000199118"/>
    </source>
</evidence>
<dbReference type="PANTHER" id="PTHR13847:SF289">
    <property type="entry name" value="GLYCINE OXIDASE"/>
    <property type="match status" value="1"/>
</dbReference>
<dbReference type="PANTHER" id="PTHR13847">
    <property type="entry name" value="SARCOSINE DEHYDROGENASE-RELATED"/>
    <property type="match status" value="1"/>
</dbReference>
<dbReference type="EMBL" id="FNMZ01000010">
    <property type="protein sequence ID" value="SDX78655.1"/>
    <property type="molecule type" value="Genomic_DNA"/>
</dbReference>
<dbReference type="InterPro" id="IPR036188">
    <property type="entry name" value="FAD/NAD-bd_sf"/>
</dbReference>
<name>A0A1H3EJ82_9RHOB</name>
<keyword evidence="4" id="KW-1185">Reference proteome</keyword>
<reference evidence="3 4" key="1">
    <citation type="submission" date="2016-10" db="EMBL/GenBank/DDBJ databases">
        <authorList>
            <person name="de Groot N.N."/>
        </authorList>
    </citation>
    <scope>NUCLEOTIDE SEQUENCE [LARGE SCALE GENOMIC DNA]</scope>
    <source>
        <strain evidence="3 4">DSM 17890</strain>
    </source>
</reference>
<dbReference type="AlphaFoldDB" id="A0A1H3EJ82"/>
<dbReference type="SUPFAM" id="SSF51905">
    <property type="entry name" value="FAD/NAD(P)-binding domain"/>
    <property type="match status" value="1"/>
</dbReference>
<evidence type="ECO:0000259" key="2">
    <source>
        <dbReference type="Pfam" id="PF01266"/>
    </source>
</evidence>
<dbReference type="GO" id="GO:0005737">
    <property type="term" value="C:cytoplasm"/>
    <property type="evidence" value="ECO:0007669"/>
    <property type="project" value="TreeGrafter"/>
</dbReference>
<dbReference type="Proteomes" id="UP000199118">
    <property type="component" value="Unassembled WGS sequence"/>
</dbReference>
<keyword evidence="1" id="KW-0560">Oxidoreductase</keyword>
<gene>
    <name evidence="3" type="ORF">SAMN05444336_11049</name>
</gene>
<proteinExistence type="predicted"/>
<dbReference type="Gene3D" id="3.50.50.60">
    <property type="entry name" value="FAD/NAD(P)-binding domain"/>
    <property type="match status" value="1"/>
</dbReference>
<feature type="domain" description="FAD dependent oxidoreductase" evidence="2">
    <location>
        <begin position="34"/>
        <end position="365"/>
    </location>
</feature>
<evidence type="ECO:0000313" key="3">
    <source>
        <dbReference type="EMBL" id="SDX78655.1"/>
    </source>
</evidence>
<sequence>MLSTPVPPTAGRAFPHPLFRSSRMSRDSAARPAVLIVGAGIAGAALALDLARRGARVRLVEAAAGPAAGCTGAAFGWLNMLMAPASADAATLAERRAALADWRRLDRDLRGATGLRELPALTWAARPAETRALARRAGARLLTRPAIAARFPQLRRPPALAALEPRSAVVEPERAVRALLTAARAAGACITFGLRAERLVIEAGRVRGIETAAGPIRADHVTLCAGAGSAALLTEAGLPEAAGALRLSPAVRLEFPSGGAGVPDAVISGPGFEIRPGGRAGTRFGFGSGLTGAASASDGPAAGRRAAAAIRAAFAGPLRPGPPAARIGLRPMPAGGAPILGPVAGAEGLGLLFAHPGLILAPRLAARHARAILDDPVRPPLRPPRLTA</sequence>
<dbReference type="GO" id="GO:0016491">
    <property type="term" value="F:oxidoreductase activity"/>
    <property type="evidence" value="ECO:0007669"/>
    <property type="project" value="UniProtKB-KW"/>
</dbReference>
<dbReference type="OrthoDB" id="9787190at2"/>
<dbReference type="InterPro" id="IPR006076">
    <property type="entry name" value="FAD-dep_OxRdtase"/>
</dbReference>
<evidence type="ECO:0000256" key="1">
    <source>
        <dbReference type="ARBA" id="ARBA00023002"/>
    </source>
</evidence>
<organism evidence="3 4">
    <name type="scientific">Albimonas donghaensis</name>
    <dbReference type="NCBI Taxonomy" id="356660"/>
    <lineage>
        <taxon>Bacteria</taxon>
        <taxon>Pseudomonadati</taxon>
        <taxon>Pseudomonadota</taxon>
        <taxon>Alphaproteobacteria</taxon>
        <taxon>Rhodobacterales</taxon>
        <taxon>Paracoccaceae</taxon>
        <taxon>Albimonas</taxon>
    </lineage>
</organism>
<dbReference type="Gene3D" id="3.30.9.10">
    <property type="entry name" value="D-Amino Acid Oxidase, subunit A, domain 2"/>
    <property type="match status" value="1"/>
</dbReference>